<keyword evidence="2" id="KW-0560">Oxidoreductase</keyword>
<organism evidence="2 3">
    <name type="scientific">Chryseobacterium kimseyorum</name>
    <dbReference type="NCBI Taxonomy" id="2984028"/>
    <lineage>
        <taxon>Bacteria</taxon>
        <taxon>Pseudomonadati</taxon>
        <taxon>Bacteroidota</taxon>
        <taxon>Flavobacteriia</taxon>
        <taxon>Flavobacteriales</taxon>
        <taxon>Weeksellaceae</taxon>
        <taxon>Chryseobacterium group</taxon>
        <taxon>Chryseobacterium</taxon>
    </lineage>
</organism>
<dbReference type="InterPro" id="IPR036188">
    <property type="entry name" value="FAD/NAD-bd_sf"/>
</dbReference>
<dbReference type="PRINTS" id="PR00420">
    <property type="entry name" value="RNGMNOXGNASE"/>
</dbReference>
<dbReference type="RefSeq" id="WP_264748289.1">
    <property type="nucleotide sequence ID" value="NZ_JAPDHW010000001.1"/>
</dbReference>
<sequence length="408" mass="46035">MLKKYNCNMKNKKILISGASIAGPTLAYWLHRYGFTVTVVERAPELRLGGQNIDVKGPAKEVALKMGIVEKIRARNTTEVGLRFVDSQNETLAEFPSDSSMSMTQELEILRGDLVKILYEQSSKDVNYIFGDHIVHLKETEDDIGVEFKSGKKEAFSIVISAEGIGSATRDLAFGSRPHYKYLGLHTAYLTIPKKSTDSRWARWYNAPRGIVFMLRPDNYGENRASVTFLAKENEYKDLPEDRQKKVLISHLNGTGWESERLINEIEDSKDFYFERVSQVKAKQWSKGRVVITGDAAWCATPIAGKGTDLAMAGAYVLAGELSKAEDHYEAFKNYEKIMRPYVDKCQKLPPGIPGIVYPESKWGVTLLNKVVKIAGSKPVKYVMNLFSGTEKEDKKDFVLPNYENNFK</sequence>
<dbReference type="Pfam" id="PF01494">
    <property type="entry name" value="FAD_binding_3"/>
    <property type="match status" value="1"/>
</dbReference>
<evidence type="ECO:0000259" key="1">
    <source>
        <dbReference type="Pfam" id="PF01494"/>
    </source>
</evidence>
<reference evidence="2" key="1">
    <citation type="submission" date="2022-10" db="EMBL/GenBank/DDBJ databases">
        <title>Chryseobacterium babae sp. nov. isolated from the gut of the beetle Oryctes rhinoceros, and Chryseobacterium kimseyorum sp. nov., isolated from a stick insect rearing cage.</title>
        <authorList>
            <person name="Shelomi M."/>
            <person name="Han C.-J."/>
            <person name="Chen W.-M."/>
            <person name="Chen H.-K."/>
            <person name="Liaw S.-J."/>
            <person name="Muhle E."/>
            <person name="Clermont D."/>
        </authorList>
    </citation>
    <scope>NUCLEOTIDE SEQUENCE</scope>
    <source>
        <strain evidence="2">09-1422</strain>
    </source>
</reference>
<keyword evidence="3" id="KW-1185">Reference proteome</keyword>
<dbReference type="EMBL" id="JAPDHW010000001">
    <property type="protein sequence ID" value="MCW3166992.1"/>
    <property type="molecule type" value="Genomic_DNA"/>
</dbReference>
<name>A0ABT3HT68_9FLAO</name>
<dbReference type="SUPFAM" id="SSF51905">
    <property type="entry name" value="FAD/NAD(P)-binding domain"/>
    <property type="match status" value="1"/>
</dbReference>
<dbReference type="GO" id="GO:0004497">
    <property type="term" value="F:monooxygenase activity"/>
    <property type="evidence" value="ECO:0007669"/>
    <property type="project" value="UniProtKB-KW"/>
</dbReference>
<comment type="caution">
    <text evidence="2">The sequence shown here is derived from an EMBL/GenBank/DDBJ whole genome shotgun (WGS) entry which is preliminary data.</text>
</comment>
<evidence type="ECO:0000313" key="3">
    <source>
        <dbReference type="Proteomes" id="UP001163731"/>
    </source>
</evidence>
<protein>
    <submittedName>
        <fullName evidence="2">FAD-dependent monooxygenase</fullName>
    </submittedName>
</protein>
<dbReference type="Proteomes" id="UP001163731">
    <property type="component" value="Unassembled WGS sequence"/>
</dbReference>
<accession>A0ABT3HT68</accession>
<dbReference type="PANTHER" id="PTHR46865">
    <property type="entry name" value="OXIDOREDUCTASE-RELATED"/>
    <property type="match status" value="1"/>
</dbReference>
<dbReference type="Gene3D" id="3.50.50.60">
    <property type="entry name" value="FAD/NAD(P)-binding domain"/>
    <property type="match status" value="1"/>
</dbReference>
<dbReference type="InterPro" id="IPR051704">
    <property type="entry name" value="FAD_aromatic-hydroxylase"/>
</dbReference>
<dbReference type="PANTHER" id="PTHR46865:SF2">
    <property type="entry name" value="MONOOXYGENASE"/>
    <property type="match status" value="1"/>
</dbReference>
<feature type="domain" description="FAD-binding" evidence="1">
    <location>
        <begin position="13"/>
        <end position="326"/>
    </location>
</feature>
<dbReference type="InterPro" id="IPR002938">
    <property type="entry name" value="FAD-bd"/>
</dbReference>
<dbReference type="Gene3D" id="3.30.9.10">
    <property type="entry name" value="D-Amino Acid Oxidase, subunit A, domain 2"/>
    <property type="match status" value="1"/>
</dbReference>
<gene>
    <name evidence="2" type="ORF">OMO38_00495</name>
</gene>
<evidence type="ECO:0000313" key="2">
    <source>
        <dbReference type="EMBL" id="MCW3166992.1"/>
    </source>
</evidence>
<proteinExistence type="predicted"/>
<keyword evidence="2" id="KW-0503">Monooxygenase</keyword>